<organism evidence="2">
    <name type="scientific">Oryza punctata</name>
    <name type="common">Red rice</name>
    <dbReference type="NCBI Taxonomy" id="4537"/>
    <lineage>
        <taxon>Eukaryota</taxon>
        <taxon>Viridiplantae</taxon>
        <taxon>Streptophyta</taxon>
        <taxon>Embryophyta</taxon>
        <taxon>Tracheophyta</taxon>
        <taxon>Spermatophyta</taxon>
        <taxon>Magnoliopsida</taxon>
        <taxon>Liliopsida</taxon>
        <taxon>Poales</taxon>
        <taxon>Poaceae</taxon>
        <taxon>BOP clade</taxon>
        <taxon>Oryzoideae</taxon>
        <taxon>Oryzeae</taxon>
        <taxon>Oryzinae</taxon>
        <taxon>Oryza</taxon>
    </lineage>
</organism>
<dbReference type="AlphaFoldDB" id="A0A0E0LFW1"/>
<protein>
    <submittedName>
        <fullName evidence="2">Uncharacterized protein</fullName>
    </submittedName>
</protein>
<sequence>MAMAISSSASAPRSMFPLRRRPGFLAVVILLFLSLQGMDDAHKTIAYTDQDDQIKLFKVTTREFLSSSIWKNPLLPKHTQPLAETVFRRKRKEDRTQELLQVDREAELHMRNVATNRSRNFSNKVRASYNI</sequence>
<dbReference type="Proteomes" id="UP000026962">
    <property type="component" value="Chromosome 6"/>
</dbReference>
<dbReference type="HOGENOM" id="CLU_1930952_0_0_1"/>
<evidence type="ECO:0000256" key="1">
    <source>
        <dbReference type="SAM" id="SignalP"/>
    </source>
</evidence>
<evidence type="ECO:0000313" key="3">
    <source>
        <dbReference type="Proteomes" id="UP000026962"/>
    </source>
</evidence>
<reference evidence="2" key="2">
    <citation type="submission" date="2018-05" db="EMBL/GenBank/DDBJ databases">
        <title>OpunRS2 (Oryza punctata Reference Sequence Version 2).</title>
        <authorList>
            <person name="Zhang J."/>
            <person name="Kudrna D."/>
            <person name="Lee S."/>
            <person name="Talag J."/>
            <person name="Welchert J."/>
            <person name="Wing R.A."/>
        </authorList>
    </citation>
    <scope>NUCLEOTIDE SEQUENCE [LARGE SCALE GENOMIC DNA]</scope>
</reference>
<reference evidence="2" key="1">
    <citation type="submission" date="2015-04" db="UniProtKB">
        <authorList>
            <consortium name="EnsemblPlants"/>
        </authorList>
    </citation>
    <scope>IDENTIFICATION</scope>
</reference>
<proteinExistence type="predicted"/>
<accession>A0A0E0LFW1</accession>
<keyword evidence="3" id="KW-1185">Reference proteome</keyword>
<dbReference type="Gramene" id="OPUNC06G25600.1">
    <property type="protein sequence ID" value="OPUNC06G25600.1"/>
    <property type="gene ID" value="OPUNC06G25600"/>
</dbReference>
<keyword evidence="1" id="KW-0732">Signal</keyword>
<evidence type="ECO:0000313" key="2">
    <source>
        <dbReference type="EnsemblPlants" id="OPUNC06G25600.1"/>
    </source>
</evidence>
<feature type="chain" id="PRO_5002366682" evidence="1">
    <location>
        <begin position="42"/>
        <end position="131"/>
    </location>
</feature>
<dbReference type="EnsemblPlants" id="OPUNC06G25600.1">
    <property type="protein sequence ID" value="OPUNC06G25600.1"/>
    <property type="gene ID" value="OPUNC06G25600"/>
</dbReference>
<feature type="signal peptide" evidence="1">
    <location>
        <begin position="1"/>
        <end position="41"/>
    </location>
</feature>
<dbReference type="eggNOG" id="ENOG502QREV">
    <property type="taxonomic scope" value="Eukaryota"/>
</dbReference>
<dbReference type="STRING" id="4537.A0A0E0LFW1"/>
<name>A0A0E0LFW1_ORYPU</name>